<evidence type="ECO:0000256" key="6">
    <source>
        <dbReference type="ARBA" id="ARBA00022840"/>
    </source>
</evidence>
<dbReference type="InterPro" id="IPR051261">
    <property type="entry name" value="NLR"/>
</dbReference>
<evidence type="ECO:0000256" key="2">
    <source>
        <dbReference type="ARBA" id="ARBA00022490"/>
    </source>
</evidence>
<keyword evidence="4" id="KW-0677">Repeat</keyword>
<keyword evidence="5" id="KW-0547">Nucleotide-binding</keyword>
<dbReference type="SUPFAM" id="SSF52047">
    <property type="entry name" value="RNI-like"/>
    <property type="match status" value="1"/>
</dbReference>
<dbReference type="InterPro" id="IPR027417">
    <property type="entry name" value="P-loop_NTPase"/>
</dbReference>
<dbReference type="InterPro" id="IPR001611">
    <property type="entry name" value="Leu-rich_rpt"/>
</dbReference>
<dbReference type="SMART" id="SM00449">
    <property type="entry name" value="SPRY"/>
    <property type="match status" value="1"/>
</dbReference>
<dbReference type="SUPFAM" id="SSF49899">
    <property type="entry name" value="Concanavalin A-like lectins/glucanases"/>
    <property type="match status" value="1"/>
</dbReference>
<dbReference type="FunFam" id="3.40.50.300:FF:000210">
    <property type="entry name" value="Si:dkey-16p6.1"/>
    <property type="match status" value="1"/>
</dbReference>
<dbReference type="InParanoid" id="A0A673W403"/>
<dbReference type="Pfam" id="PF13765">
    <property type="entry name" value="PRY"/>
    <property type="match status" value="1"/>
</dbReference>
<dbReference type="RefSeq" id="XP_029630921.1">
    <property type="nucleotide sequence ID" value="XM_029775061.1"/>
</dbReference>
<dbReference type="InterPro" id="IPR029495">
    <property type="entry name" value="NACHT-assoc"/>
</dbReference>
<keyword evidence="3" id="KW-0433">Leucine-rich repeat</keyword>
<reference evidence="10" key="3">
    <citation type="submission" date="2025-09" db="UniProtKB">
        <authorList>
            <consortium name="Ensembl"/>
        </authorList>
    </citation>
    <scope>IDENTIFICATION</scope>
</reference>
<comment type="subcellular location">
    <subcellularLocation>
        <location evidence="1">Cytoplasm</location>
    </subcellularLocation>
</comment>
<protein>
    <submittedName>
        <fullName evidence="10">NACHT, LRR and PYD domains-containing protein 12-like</fullName>
    </submittedName>
</protein>
<dbReference type="CDD" id="cd16040">
    <property type="entry name" value="SPRY_PRY_SNTX"/>
    <property type="match status" value="1"/>
</dbReference>
<dbReference type="Proteomes" id="UP000472277">
    <property type="component" value="Chromosome 1"/>
</dbReference>
<gene>
    <name evidence="10" type="primary">LOC115207687</name>
</gene>
<dbReference type="InterPro" id="IPR041267">
    <property type="entry name" value="NLRP_HD2"/>
</dbReference>
<dbReference type="InterPro" id="IPR032675">
    <property type="entry name" value="LRR_dom_sf"/>
</dbReference>
<dbReference type="Gene3D" id="3.80.10.10">
    <property type="entry name" value="Ribonuclease Inhibitor"/>
    <property type="match status" value="2"/>
</dbReference>
<dbReference type="GeneID" id="115207687"/>
<dbReference type="InterPro" id="IPR041075">
    <property type="entry name" value="NOD1/2_WH"/>
</dbReference>
<evidence type="ECO:0000256" key="5">
    <source>
        <dbReference type="ARBA" id="ARBA00022741"/>
    </source>
</evidence>
<reference evidence="10" key="2">
    <citation type="submission" date="2025-08" db="UniProtKB">
        <authorList>
            <consortium name="Ensembl"/>
        </authorList>
    </citation>
    <scope>IDENTIFICATION</scope>
</reference>
<keyword evidence="2" id="KW-0963">Cytoplasm</keyword>
<dbReference type="GO" id="GO:0005524">
    <property type="term" value="F:ATP binding"/>
    <property type="evidence" value="ECO:0007669"/>
    <property type="project" value="UniProtKB-KW"/>
</dbReference>
<dbReference type="SMART" id="SM00368">
    <property type="entry name" value="LRR_RI"/>
    <property type="match status" value="8"/>
</dbReference>
<dbReference type="Gene3D" id="2.60.120.920">
    <property type="match status" value="1"/>
</dbReference>
<dbReference type="InterPro" id="IPR006574">
    <property type="entry name" value="PRY"/>
</dbReference>
<dbReference type="PANTHER" id="PTHR24106">
    <property type="entry name" value="NACHT, LRR AND CARD DOMAINS-CONTAINING"/>
    <property type="match status" value="1"/>
</dbReference>
<dbReference type="Gene3D" id="3.40.50.300">
    <property type="entry name" value="P-loop containing nucleotide triphosphate hydrolases"/>
    <property type="match status" value="1"/>
</dbReference>
<dbReference type="PROSITE" id="PS51450">
    <property type="entry name" value="LRR"/>
    <property type="match status" value="1"/>
</dbReference>
<accession>A0A673W403</accession>
<dbReference type="SMART" id="SM00589">
    <property type="entry name" value="PRY"/>
    <property type="match status" value="1"/>
</dbReference>
<dbReference type="Pfam" id="PF13516">
    <property type="entry name" value="LRR_6"/>
    <property type="match status" value="2"/>
</dbReference>
<sequence>MGSNCSKGRREDGDTTAFSKNKSLSWRRKKGYTEGRIAEGNSLIGGETPCRQSFPSLQSPFSPAYNPQFSLTAEGGSNLCAPVISNNEVGGSINITQNITQNVIQNNDDPSQVAQCSDTQKKLIQRVKEEHKASLKKKFNFVFEGTEEEETSLNSIYTQLYITLGENEGVNEEHEVWQIEYTSRRETSSYTPINSNDIFKPLAGQEKEEKRPIKTVLTKGIAGIGKTVSVQKFVLDWAEGKANQDLDFIFVLPFRELHSIKDDELSLHGLINDFHPELTEIENANIYATSKVLFIFDGLDEKRHPLKFNTKRVTDVTKTGNNVDVLVTNLIEEKLLPKALIWITSRPAAANQIPRRYINLVTEVRGFDERQKEEYFKKRVKNGEVARRIIAHITTSRTFKIMCHIPVFCWISAKVLEELLRENVNGEIPTTLTEMYTHFLLIQIQLAQKDPGHERDKQKIWESNKDFLLKLGKLAFEHLEKRNLMFYEEDLNEYGIDISEVAVYSALCTEIFKEEKVYKKKVYCFMHLTIQEFVAALFVFHCFTTKSLKTSSSLKSFLMEGSEPYLKAILEKEPVDLPLDELMEITMYNSVSRENGEMDMFLRFLLGMSMESVQCLLQGLLPKTENSSEIVKEMKIILKEMDLIDVSPERCLNLFSLTEEVKDHSLHEDIQRYLSEKEADRELSPAHCSVLAYVLLMSEKVLDEFVLKKYKTSQKGFFRLLPAVRNCRKAIFEGVYLDRWYCATLASALQLPNSPLRELHLIDSIWLDSEVDVLCTGLSSRDCKLEALSLCGNGLSNEGRDHLVSSMKTVLSCNLRELGLSNFTLQDSVVEVLSTGLGSQHCKLEILRLNRNTLHNNFCEVLVSAISSNSSHLKELDIVHCDLIDSRVELLSTGLKSPHCKLEKLRLYQCNLNNASCEALASAIKTIPSHLRELDLSNNDLKDSGIKLLSAALGNPHCKLETLRLPFCRVTEEGCDSLASALMSNPSHLRELDLSYNHPGDSGVKMLSATMEDPDCRLKINIDHNEECWVNLELLKKYACDLTLDPNTANKHLSLSEGNRVVRYEIEEQPYPDHPERFYGAFQVLCREGLTERHYWEMESTDDVVLGVTYKGIKRKGSISNDFVIGQNDKSWCMEYKTHFCHNGADIEFPPFRDPSRDRIGVYLDWPAGTLSFYTVFSDTLTHLYTFHTTFTEPLYPAFGLTGCNPCSVSLCQVE</sequence>
<evidence type="ECO:0000256" key="4">
    <source>
        <dbReference type="ARBA" id="ARBA00022737"/>
    </source>
</evidence>
<keyword evidence="11" id="KW-1185">Reference proteome</keyword>
<dbReference type="Ensembl" id="ENSSTUT00000003117.1">
    <property type="protein sequence ID" value="ENSSTUP00000002931.1"/>
    <property type="gene ID" value="ENSSTUG00000001509.1"/>
</dbReference>
<dbReference type="PROSITE" id="PS50188">
    <property type="entry name" value="B302_SPRY"/>
    <property type="match status" value="1"/>
</dbReference>
<dbReference type="SMART" id="SM01288">
    <property type="entry name" value="FISNA"/>
    <property type="match status" value="1"/>
</dbReference>
<evidence type="ECO:0000259" key="9">
    <source>
        <dbReference type="PROSITE" id="PS50837"/>
    </source>
</evidence>
<dbReference type="KEGG" id="stru:115207687"/>
<evidence type="ECO:0000259" key="8">
    <source>
        <dbReference type="PROSITE" id="PS50188"/>
    </source>
</evidence>
<dbReference type="InterPro" id="IPR003877">
    <property type="entry name" value="SPRY_dom"/>
</dbReference>
<dbReference type="Pfam" id="PF17776">
    <property type="entry name" value="NLRC4_HD2"/>
    <property type="match status" value="1"/>
</dbReference>
<feature type="region of interest" description="Disordered" evidence="7">
    <location>
        <begin position="1"/>
        <end position="22"/>
    </location>
</feature>
<dbReference type="InterPro" id="IPR013320">
    <property type="entry name" value="ConA-like_dom_sf"/>
</dbReference>
<keyword evidence="6" id="KW-0067">ATP-binding</keyword>
<dbReference type="Pfam" id="PF17779">
    <property type="entry name" value="WHD_NOD2"/>
    <property type="match status" value="1"/>
</dbReference>
<evidence type="ECO:0000313" key="11">
    <source>
        <dbReference type="Proteomes" id="UP000472277"/>
    </source>
</evidence>
<dbReference type="GeneTree" id="ENSGT01150000286911"/>
<dbReference type="Pfam" id="PF00622">
    <property type="entry name" value="SPRY"/>
    <property type="match status" value="1"/>
</dbReference>
<evidence type="ECO:0000256" key="7">
    <source>
        <dbReference type="SAM" id="MobiDB-lite"/>
    </source>
</evidence>
<dbReference type="InterPro" id="IPR001870">
    <property type="entry name" value="B30.2/SPRY"/>
</dbReference>
<dbReference type="InterPro" id="IPR043136">
    <property type="entry name" value="B30.2/SPRY_sf"/>
</dbReference>
<dbReference type="GO" id="GO:0005737">
    <property type="term" value="C:cytoplasm"/>
    <property type="evidence" value="ECO:0007669"/>
    <property type="project" value="UniProtKB-SubCell"/>
</dbReference>
<evidence type="ECO:0000313" key="10">
    <source>
        <dbReference type="Ensembl" id="ENSSTUP00000002931.1"/>
    </source>
</evidence>
<evidence type="ECO:0000256" key="3">
    <source>
        <dbReference type="ARBA" id="ARBA00022614"/>
    </source>
</evidence>
<evidence type="ECO:0000256" key="1">
    <source>
        <dbReference type="ARBA" id="ARBA00004496"/>
    </source>
</evidence>
<proteinExistence type="predicted"/>
<feature type="domain" description="NACHT" evidence="9">
    <location>
        <begin position="214"/>
        <end position="349"/>
    </location>
</feature>
<organism evidence="10 11">
    <name type="scientific">Salmo trutta</name>
    <name type="common">Brown trout</name>
    <dbReference type="NCBI Taxonomy" id="8032"/>
    <lineage>
        <taxon>Eukaryota</taxon>
        <taxon>Metazoa</taxon>
        <taxon>Chordata</taxon>
        <taxon>Craniata</taxon>
        <taxon>Vertebrata</taxon>
        <taxon>Euteleostomi</taxon>
        <taxon>Actinopterygii</taxon>
        <taxon>Neopterygii</taxon>
        <taxon>Teleostei</taxon>
        <taxon>Protacanthopterygii</taxon>
        <taxon>Salmoniformes</taxon>
        <taxon>Salmonidae</taxon>
        <taxon>Salmoninae</taxon>
        <taxon>Salmo</taxon>
    </lineage>
</organism>
<name>A0A673W403_SALTR</name>
<dbReference type="OrthoDB" id="120976at2759"/>
<dbReference type="OMA" id="EICHIAN"/>
<dbReference type="Pfam" id="PF05729">
    <property type="entry name" value="NACHT"/>
    <property type="match status" value="1"/>
</dbReference>
<dbReference type="PRINTS" id="PR01407">
    <property type="entry name" value="BUTYPHLNCDUF"/>
</dbReference>
<dbReference type="AlphaFoldDB" id="A0A673W403"/>
<dbReference type="Pfam" id="PF14484">
    <property type="entry name" value="FISNA"/>
    <property type="match status" value="1"/>
</dbReference>
<dbReference type="InterPro" id="IPR003879">
    <property type="entry name" value="Butyrophylin_SPRY"/>
</dbReference>
<reference evidence="10" key="1">
    <citation type="submission" date="2021-04" db="EMBL/GenBank/DDBJ databases">
        <authorList>
            <consortium name="Wellcome Sanger Institute Data Sharing"/>
        </authorList>
    </citation>
    <scope>NUCLEOTIDE SEQUENCE [LARGE SCALE GENOMIC DNA]</scope>
</reference>
<dbReference type="InterPro" id="IPR007111">
    <property type="entry name" value="NACHT_NTPase"/>
</dbReference>
<feature type="domain" description="B30.2/SPRY" evidence="8">
    <location>
        <begin position="1021"/>
        <end position="1215"/>
    </location>
</feature>
<dbReference type="PROSITE" id="PS50837">
    <property type="entry name" value="NACHT"/>
    <property type="match status" value="1"/>
</dbReference>